<dbReference type="OrthoDB" id="47007at2759"/>
<dbReference type="FunFam" id="3.40.50.720:FF:000084">
    <property type="entry name" value="Short-chain dehydrogenase reductase"/>
    <property type="match status" value="1"/>
</dbReference>
<dbReference type="CDD" id="cd05233">
    <property type="entry name" value="SDR_c"/>
    <property type="match status" value="1"/>
</dbReference>
<sequence>MSPDVPEVEIFPVLKDKVALITGGAQGMGKVTAEVFLKAGAKVVMCDIQDDKGKEVARELSPLGEIYFSKTDISSSEQVSALVQFVVDKFGRLGCAINNAGLTPDNGTLLDFDENYWDKLMSITLTGTALCVKYQMRQFIAQGGGGSIVNIASINAFKPQPNMPAYTSAKHAIVGLTKHASMEGGPHNIRVNAVAPGAIFTAMAEEALKIMKTTHDEFAPKVSYLNRFGLPREVAQASLWLSSPSASYVTGVVLPVDGGFLAKQIVVLKMFSKCHVHSSGMPTHGKMLPINS</sequence>
<dbReference type="PANTHER" id="PTHR24321:SF8">
    <property type="entry name" value="ESTRADIOL 17-BETA-DEHYDROGENASE 8-RELATED"/>
    <property type="match status" value="1"/>
</dbReference>
<dbReference type="InterPro" id="IPR036291">
    <property type="entry name" value="NAD(P)-bd_dom_sf"/>
</dbReference>
<dbReference type="NCBIfam" id="NF005559">
    <property type="entry name" value="PRK07231.1"/>
    <property type="match status" value="1"/>
</dbReference>
<evidence type="ECO:0000256" key="3">
    <source>
        <dbReference type="ARBA" id="ARBA00023002"/>
    </source>
</evidence>
<organism evidence="4 5">
    <name type="scientific">Clonostachys solani</name>
    <dbReference type="NCBI Taxonomy" id="160281"/>
    <lineage>
        <taxon>Eukaryota</taxon>
        <taxon>Fungi</taxon>
        <taxon>Dikarya</taxon>
        <taxon>Ascomycota</taxon>
        <taxon>Pezizomycotina</taxon>
        <taxon>Sordariomycetes</taxon>
        <taxon>Hypocreomycetidae</taxon>
        <taxon>Hypocreales</taxon>
        <taxon>Bionectriaceae</taxon>
        <taxon>Clonostachys</taxon>
    </lineage>
</organism>
<protein>
    <submittedName>
        <fullName evidence="4">Uncharacterized protein</fullName>
    </submittedName>
</protein>
<gene>
    <name evidence="4" type="ORF">CSOL1703_00007415</name>
</gene>
<keyword evidence="3" id="KW-0560">Oxidoreductase</keyword>
<dbReference type="Pfam" id="PF13561">
    <property type="entry name" value="adh_short_C2"/>
    <property type="match status" value="1"/>
</dbReference>
<dbReference type="PANTHER" id="PTHR24321">
    <property type="entry name" value="DEHYDROGENASES, SHORT CHAIN"/>
    <property type="match status" value="1"/>
</dbReference>
<dbReference type="InterPro" id="IPR002347">
    <property type="entry name" value="SDR_fam"/>
</dbReference>
<evidence type="ECO:0000256" key="1">
    <source>
        <dbReference type="ARBA" id="ARBA00006484"/>
    </source>
</evidence>
<dbReference type="GO" id="GO:0016491">
    <property type="term" value="F:oxidoreductase activity"/>
    <property type="evidence" value="ECO:0007669"/>
    <property type="project" value="UniProtKB-KW"/>
</dbReference>
<keyword evidence="2" id="KW-0521">NADP</keyword>
<accession>A0A9N9ZLE3</accession>
<dbReference type="Proteomes" id="UP000775872">
    <property type="component" value="Unassembled WGS sequence"/>
</dbReference>
<dbReference type="InterPro" id="IPR020904">
    <property type="entry name" value="Sc_DH/Rdtase_CS"/>
</dbReference>
<dbReference type="PRINTS" id="PR00080">
    <property type="entry name" value="SDRFAMILY"/>
</dbReference>
<dbReference type="PRINTS" id="PR00081">
    <property type="entry name" value="GDHRDH"/>
</dbReference>
<evidence type="ECO:0000313" key="4">
    <source>
        <dbReference type="EMBL" id="CAH0057627.1"/>
    </source>
</evidence>
<comment type="similarity">
    <text evidence="1">Belongs to the short-chain dehydrogenases/reductases (SDR) family.</text>
</comment>
<keyword evidence="5" id="KW-1185">Reference proteome</keyword>
<dbReference type="AlphaFoldDB" id="A0A9N9ZLE3"/>
<comment type="caution">
    <text evidence="4">The sequence shown here is derived from an EMBL/GenBank/DDBJ whole genome shotgun (WGS) entry which is preliminary data.</text>
</comment>
<dbReference type="Gene3D" id="3.40.50.720">
    <property type="entry name" value="NAD(P)-binding Rossmann-like Domain"/>
    <property type="match status" value="1"/>
</dbReference>
<dbReference type="PROSITE" id="PS00061">
    <property type="entry name" value="ADH_SHORT"/>
    <property type="match status" value="1"/>
</dbReference>
<reference evidence="4" key="1">
    <citation type="submission" date="2021-10" db="EMBL/GenBank/DDBJ databases">
        <authorList>
            <person name="Piombo E."/>
        </authorList>
    </citation>
    <scope>NUCLEOTIDE SEQUENCE</scope>
</reference>
<dbReference type="EMBL" id="CABFOC020000074">
    <property type="protein sequence ID" value="CAH0057627.1"/>
    <property type="molecule type" value="Genomic_DNA"/>
</dbReference>
<dbReference type="SUPFAM" id="SSF51735">
    <property type="entry name" value="NAD(P)-binding Rossmann-fold domains"/>
    <property type="match status" value="1"/>
</dbReference>
<proteinExistence type="inferred from homology"/>
<name>A0A9N9ZLE3_9HYPO</name>
<evidence type="ECO:0000313" key="5">
    <source>
        <dbReference type="Proteomes" id="UP000775872"/>
    </source>
</evidence>
<evidence type="ECO:0000256" key="2">
    <source>
        <dbReference type="ARBA" id="ARBA00022857"/>
    </source>
</evidence>